<dbReference type="EMBL" id="JACFYX010000008">
    <property type="protein sequence ID" value="MBG0835474.1"/>
    <property type="molecule type" value="Genomic_DNA"/>
</dbReference>
<accession>A0A931D0Z5</accession>
<evidence type="ECO:0000313" key="2">
    <source>
        <dbReference type="Proteomes" id="UP000596932"/>
    </source>
</evidence>
<dbReference type="Pfam" id="PF07278">
    <property type="entry name" value="DUF1441"/>
    <property type="match status" value="1"/>
</dbReference>
<dbReference type="RefSeq" id="WP_196474947.1">
    <property type="nucleotide sequence ID" value="NZ_JACFYX020000007.1"/>
</dbReference>
<gene>
    <name evidence="1" type="ORF">H3221_10160</name>
</gene>
<protein>
    <submittedName>
        <fullName evidence="1">DUF1441 family protein</fullName>
    </submittedName>
</protein>
<comment type="caution">
    <text evidence="1">The sequence shown here is derived from an EMBL/GenBank/DDBJ whole genome shotgun (WGS) entry which is preliminary data.</text>
</comment>
<dbReference type="InterPro" id="IPR009901">
    <property type="entry name" value="Phage_VT1-Sakai_H0025"/>
</dbReference>
<dbReference type="Proteomes" id="UP000596932">
    <property type="component" value="Unassembled WGS sequence"/>
</dbReference>
<proteinExistence type="predicted"/>
<organism evidence="1 2">
    <name type="scientific">Pseudomonas chaetocerotis</name>
    <dbReference type="NCBI Taxonomy" id="2758695"/>
    <lineage>
        <taxon>Bacteria</taxon>
        <taxon>Pseudomonadati</taxon>
        <taxon>Pseudomonadota</taxon>
        <taxon>Gammaproteobacteria</taxon>
        <taxon>Pseudomonadales</taxon>
        <taxon>Pseudomonadaceae</taxon>
        <taxon>Pseudomonas</taxon>
    </lineage>
</organism>
<dbReference type="AlphaFoldDB" id="A0A931D0Z5"/>
<name>A0A931D0Z5_9PSED</name>
<keyword evidence="2" id="KW-1185">Reference proteome</keyword>
<sequence length="169" mass="18547">MVATLVHSGARLWSINALAEEFGIDRRTVKKRLEGIPSSGEVNGHPAWRLRDVAIAVMGPQAASSTLGFEPDDLAPKDRLDHYRAEREKIKWEAEQRLSIPAPEVEQVVATAFKALSQGLDTLPDVLENDCALGAEEVERVIVVVDGVREALYQQLLDVCGSMDDSDAR</sequence>
<reference evidence="1" key="1">
    <citation type="submission" date="2020-07" db="EMBL/GenBank/DDBJ databases">
        <title>Pseudomonas chaetoceroseae sp. nov., a new member of the Pseudomonas oleovorans group isolated from a culture of Chaetoceros calcitrans.</title>
        <authorList>
            <person name="Girard L."/>
            <person name="Lood C."/>
            <person name="De Mot R."/>
            <person name="Baudart J."/>
        </authorList>
    </citation>
    <scope>NUCLEOTIDE SEQUENCE</scope>
    <source>
        <strain evidence="1">536</strain>
    </source>
</reference>
<evidence type="ECO:0000313" key="1">
    <source>
        <dbReference type="EMBL" id="MBG0835474.1"/>
    </source>
</evidence>